<keyword evidence="4" id="KW-0175">Coiled coil</keyword>
<proteinExistence type="predicted"/>
<dbReference type="SMART" id="SM00387">
    <property type="entry name" value="HATPase_c"/>
    <property type="match status" value="1"/>
</dbReference>
<dbReference type="InterPro" id="IPR001610">
    <property type="entry name" value="PAC"/>
</dbReference>
<feature type="coiled-coil region" evidence="4">
    <location>
        <begin position="649"/>
        <end position="725"/>
    </location>
</feature>
<feature type="domain" description="PAC" evidence="8">
    <location>
        <begin position="1068"/>
        <end position="1120"/>
    </location>
</feature>
<dbReference type="InterPro" id="IPR035965">
    <property type="entry name" value="PAS-like_dom_sf"/>
</dbReference>
<dbReference type="EC" id="2.7.13.3" evidence="2"/>
<dbReference type="InterPro" id="IPR050903">
    <property type="entry name" value="Bact_Chemotaxis_MeTrfase"/>
</dbReference>
<dbReference type="InterPro" id="IPR013655">
    <property type="entry name" value="PAS_fold_3"/>
</dbReference>
<dbReference type="Proteomes" id="UP001501436">
    <property type="component" value="Unassembled WGS sequence"/>
</dbReference>
<dbReference type="SMART" id="SM00091">
    <property type="entry name" value="PAS"/>
    <property type="match status" value="3"/>
</dbReference>
<dbReference type="Pfam" id="PF03705">
    <property type="entry name" value="CheR_N"/>
    <property type="match status" value="1"/>
</dbReference>
<dbReference type="InterPro" id="IPR000673">
    <property type="entry name" value="Sig_transdc_resp-reg_Me-estase"/>
</dbReference>
<evidence type="ECO:0000259" key="10">
    <source>
        <dbReference type="PROSITE" id="PS50123"/>
    </source>
</evidence>
<feature type="active site" evidence="3">
    <location>
        <position position="52"/>
    </location>
</feature>
<dbReference type="SUPFAM" id="SSF52738">
    <property type="entry name" value="Methylesterase CheB, C-terminal domain"/>
    <property type="match status" value="1"/>
</dbReference>
<dbReference type="PANTHER" id="PTHR24422">
    <property type="entry name" value="CHEMOTAXIS PROTEIN METHYLTRANSFERASE"/>
    <property type="match status" value="1"/>
</dbReference>
<feature type="domain" description="PAS" evidence="7">
    <location>
        <begin position="992"/>
        <end position="1064"/>
    </location>
</feature>
<dbReference type="Pfam" id="PF01339">
    <property type="entry name" value="CheB_methylest"/>
    <property type="match status" value="1"/>
</dbReference>
<feature type="domain" description="PAS" evidence="7">
    <location>
        <begin position="1121"/>
        <end position="1193"/>
    </location>
</feature>
<reference evidence="12" key="1">
    <citation type="journal article" date="2019" name="Int. J. Syst. Evol. Microbiol.">
        <title>The Global Catalogue of Microorganisms (GCM) 10K type strain sequencing project: providing services to taxonomists for standard genome sequencing and annotation.</title>
        <authorList>
            <consortium name="The Broad Institute Genomics Platform"/>
            <consortium name="The Broad Institute Genome Sequencing Center for Infectious Disease"/>
            <person name="Wu L."/>
            <person name="Ma J."/>
        </authorList>
    </citation>
    <scope>NUCLEOTIDE SEQUENCE [LARGE SCALE GENOMIC DNA]</scope>
    <source>
        <strain evidence="12">JCM 18283</strain>
    </source>
</reference>
<evidence type="ECO:0000256" key="1">
    <source>
        <dbReference type="ARBA" id="ARBA00000085"/>
    </source>
</evidence>
<dbReference type="Pfam" id="PF13426">
    <property type="entry name" value="PAS_9"/>
    <property type="match status" value="1"/>
</dbReference>
<dbReference type="PROSITE" id="PS50123">
    <property type="entry name" value="CHER"/>
    <property type="match status" value="1"/>
</dbReference>
<dbReference type="CDD" id="cd16434">
    <property type="entry name" value="CheB-CheR_fusion"/>
    <property type="match status" value="1"/>
</dbReference>
<dbReference type="RefSeq" id="WP_345331262.1">
    <property type="nucleotide sequence ID" value="NZ_BAABJI010000002.1"/>
</dbReference>
<dbReference type="InterPro" id="IPR036097">
    <property type="entry name" value="HisK_dim/P_sf"/>
</dbReference>
<gene>
    <name evidence="11" type="ORF">GCM10023313_22110</name>
</gene>
<evidence type="ECO:0000313" key="11">
    <source>
        <dbReference type="EMBL" id="GAA4918054.1"/>
    </source>
</evidence>
<evidence type="ECO:0000256" key="2">
    <source>
        <dbReference type="ARBA" id="ARBA00012438"/>
    </source>
</evidence>
<dbReference type="SUPFAM" id="SSF55785">
    <property type="entry name" value="PYP-like sensor domain (PAS domain)"/>
    <property type="match status" value="4"/>
</dbReference>
<dbReference type="Pfam" id="PF00512">
    <property type="entry name" value="HisKA"/>
    <property type="match status" value="1"/>
</dbReference>
<evidence type="ECO:0000313" key="12">
    <source>
        <dbReference type="Proteomes" id="UP001501436"/>
    </source>
</evidence>
<feature type="domain" description="CheR-type methyltransferase" evidence="10">
    <location>
        <begin position="214"/>
        <end position="480"/>
    </location>
</feature>
<feature type="domain" description="Histidine kinase" evidence="6">
    <location>
        <begin position="1395"/>
        <end position="1611"/>
    </location>
</feature>
<evidence type="ECO:0000256" key="5">
    <source>
        <dbReference type="SAM" id="MobiDB-lite"/>
    </source>
</evidence>
<dbReference type="InterPro" id="IPR000014">
    <property type="entry name" value="PAS"/>
</dbReference>
<comment type="catalytic activity">
    <reaction evidence="1">
        <text>ATP + protein L-histidine = ADP + protein N-phospho-L-histidine.</text>
        <dbReference type="EC" id="2.7.13.3"/>
    </reaction>
</comment>
<name>A0ABP9FVA6_9SPHI</name>
<evidence type="ECO:0000256" key="3">
    <source>
        <dbReference type="PROSITE-ProRule" id="PRU00050"/>
    </source>
</evidence>
<dbReference type="InterPro" id="IPR035909">
    <property type="entry name" value="CheB_C"/>
</dbReference>
<dbReference type="SMART" id="SM00086">
    <property type="entry name" value="PAC"/>
    <property type="match status" value="3"/>
</dbReference>
<dbReference type="Pfam" id="PF13596">
    <property type="entry name" value="PAS_10"/>
    <property type="match status" value="1"/>
</dbReference>
<dbReference type="PROSITE" id="PS50113">
    <property type="entry name" value="PAC"/>
    <property type="match status" value="2"/>
</dbReference>
<dbReference type="PROSITE" id="PS50109">
    <property type="entry name" value="HIS_KIN"/>
    <property type="match status" value="1"/>
</dbReference>
<dbReference type="InterPro" id="IPR036890">
    <property type="entry name" value="HATPase_C_sf"/>
</dbReference>
<dbReference type="EMBL" id="BAABJI010000002">
    <property type="protein sequence ID" value="GAA4918054.1"/>
    <property type="molecule type" value="Genomic_DNA"/>
</dbReference>
<dbReference type="Gene3D" id="3.40.50.150">
    <property type="entry name" value="Vaccinia Virus protein VP39"/>
    <property type="match status" value="1"/>
</dbReference>
<feature type="domain" description="CheB-type methylesterase" evidence="9">
    <location>
        <begin position="13"/>
        <end position="202"/>
    </location>
</feature>
<dbReference type="Gene3D" id="3.30.565.10">
    <property type="entry name" value="Histidine kinase-like ATPase, C-terminal domain"/>
    <property type="match status" value="1"/>
</dbReference>
<keyword evidence="3" id="KW-0378">Hydrolase</keyword>
<dbReference type="CDD" id="cd00130">
    <property type="entry name" value="PAS"/>
    <property type="match status" value="2"/>
</dbReference>
<dbReference type="Gene3D" id="1.10.287.130">
    <property type="match status" value="1"/>
</dbReference>
<feature type="coiled-coil region" evidence="4">
    <location>
        <begin position="954"/>
        <end position="995"/>
    </location>
</feature>
<dbReference type="InterPro" id="IPR022642">
    <property type="entry name" value="CheR_C"/>
</dbReference>
<dbReference type="InterPro" id="IPR000700">
    <property type="entry name" value="PAS-assoc_C"/>
</dbReference>
<dbReference type="Gene3D" id="3.40.50.180">
    <property type="entry name" value="Methylesterase CheB, C-terminal domain"/>
    <property type="match status" value="1"/>
</dbReference>
<dbReference type="InterPro" id="IPR000780">
    <property type="entry name" value="CheR_MeTrfase"/>
</dbReference>
<dbReference type="PROSITE" id="PS50112">
    <property type="entry name" value="PAS"/>
    <property type="match status" value="2"/>
</dbReference>
<protein>
    <recommendedName>
        <fullName evidence="2">histidine kinase</fullName>
        <ecNumber evidence="2">2.7.13.3</ecNumber>
    </recommendedName>
</protein>
<evidence type="ECO:0000256" key="4">
    <source>
        <dbReference type="SAM" id="Coils"/>
    </source>
</evidence>
<dbReference type="InterPro" id="IPR005467">
    <property type="entry name" value="His_kinase_dom"/>
</dbReference>
<dbReference type="Pfam" id="PF01739">
    <property type="entry name" value="CheR"/>
    <property type="match status" value="1"/>
</dbReference>
<dbReference type="Gene3D" id="3.30.450.20">
    <property type="entry name" value="PAS domain"/>
    <property type="match status" value="5"/>
</dbReference>
<dbReference type="Pfam" id="PF08447">
    <property type="entry name" value="PAS_3"/>
    <property type="match status" value="1"/>
</dbReference>
<dbReference type="CDD" id="cd00082">
    <property type="entry name" value="HisKA"/>
    <property type="match status" value="1"/>
</dbReference>
<keyword evidence="3" id="KW-0145">Chemotaxis</keyword>
<dbReference type="SMART" id="SM00388">
    <property type="entry name" value="HisKA"/>
    <property type="match status" value="1"/>
</dbReference>
<dbReference type="NCBIfam" id="TIGR00229">
    <property type="entry name" value="sensory_box"/>
    <property type="match status" value="2"/>
</dbReference>
<dbReference type="InterPro" id="IPR029063">
    <property type="entry name" value="SAM-dependent_MTases_sf"/>
</dbReference>
<feature type="active site" evidence="3">
    <location>
        <position position="25"/>
    </location>
</feature>
<dbReference type="SUPFAM" id="SSF53335">
    <property type="entry name" value="S-adenosyl-L-methionine-dependent methyltransferases"/>
    <property type="match status" value="1"/>
</dbReference>
<feature type="domain" description="PAC" evidence="8">
    <location>
        <begin position="1196"/>
        <end position="1246"/>
    </location>
</feature>
<feature type="active site" evidence="3">
    <location>
        <position position="144"/>
    </location>
</feature>
<dbReference type="SUPFAM" id="SSF55874">
    <property type="entry name" value="ATPase domain of HSP90 chaperone/DNA topoisomerase II/histidine kinase"/>
    <property type="match status" value="1"/>
</dbReference>
<evidence type="ECO:0000259" key="9">
    <source>
        <dbReference type="PROSITE" id="PS50122"/>
    </source>
</evidence>
<dbReference type="PRINTS" id="PR00996">
    <property type="entry name" value="CHERMTFRASE"/>
</dbReference>
<keyword evidence="12" id="KW-1185">Reference proteome</keyword>
<feature type="region of interest" description="Disordered" evidence="5">
    <location>
        <begin position="492"/>
        <end position="511"/>
    </location>
</feature>
<sequence length="1613" mass="182804">MRAKGVKDTGKNDVNDRYIITIGASAGGLEAIHEFFDHMPPNSGFTFVVIQHLSPDYKSLLVELVAKHTHMKVMEAGNDMLLEKNCVYIIPTKKTMTIRHRKLRLADKVKDKSPNTAIDTFLFTLANDVKERAIAIILSGTGSDGSKGIEAIKECGGMVIAQDPATAKFDGMPNSAIATGNTDFILAPANMHTEIYNYVNHIYAPQLEKELYEDEHLNEIFDIVSTQTGQDFNLYKTPTILRRIARRLAAADLHNLQDYITYINQKPAEAKILAKEFLIGVTKFFRDKPAFEKLREEVIPEIIASKDEGSTIKIWVCACSTGEEAYSIAIAFQQKLEALSRQVDLKIFATDLDEESIRIASKNCYPPSSVKEIDADTLRKYFVKNSDNTYSVIPDIRKKIVFAAHNVIKSPPFIKNDLISCRNMLIYMNTVLQQKILTTFHYALQSGGYLFLGSSENAGSIMDGLVEVSAKLKIYKKSGNIKYSLHHSYSTTVPSPLPAQPPSKKIQNKQAEPTRTVADEFQSLIIGQMGYVGVFIDKSFLIRETIGDFTRFLTLPKKKLELNLLNMVNREISILLSTSIRKAWKDNETKTITGQLEGKRVLQMTIKPPDEQSPNGYTLILLNDAQIDVPLKNVQPADIDHLTSQEEYLMEMETALTETRSNLQLAMEEMETTNEELQSSNEELMSANEELQSGNEELQSLNEELHTLNTEHQQKIRELLELNEDLDNYFRSTTIGQIFIDSNLLIRKFNPAAVNMINVIESDIGRPINHLSNNIKYDSLNKDIHTVLANNTVIEKEVTLHNGSNNLMRIMPYLKKGGKVDGVVITFIDITAITKLNNMIAGVYNASSAAILAFHAERGKNGEVTEYRCISFNNAAKDLFQKSAEELMAHPALGDFPQLDRIFPAGSLERISVNSPLQTELQISGNMWHQLMVAKMADGVVMSFTDITKRKLAEQKLKNNYAELVKARESLRTLNVSLEEKVQERTRELSESEERFKFVSKATNDTIWDWDLVTNTMWRSDNFTSMFGYELSDETKKIDFWFSHIHPDDRKRVEASVYDAINNHESNWSAEYRFRKANGEYAIILDRGSILEDELRTPYRLVGSIIDISKLVETEKRLNSSEKKFGKVFESNMIGMLFSNLDGAILEANDAFLNMLGYNRASLENGELDWKKITPDEHMAISNEAVRQLRENKICPPFEKQYLKKDGSLLSVLMGSALLEQDSETTAVSYIIDITRQKEAEQKRQELQTRLNQQQQEFSNIFSHAPALIAIKRGKQLVYDFVNEAYVEFFGSKHTKGKATKLKFSADDLNFEEIEKEVFASGKTFEGKQIKIDREKTSGNQTGQCWMDITLTPVYNYDGSHIDGIAFFGFEVTDIVLGRIATEELMRRKDEFMSIASHELKTPITSMKGSLQIVQRMIDKMDVSENLVHFIDKASHQTQKLTNLVDDLLDVTKIQEGKMVLNYQQFNAIDMIKECIEDVKAPGIKQKLIFTHKDDIVINADRPRIEQVVHNFLTNAIKYSPMADNVVINCSVEKKMFKVEVTDFGIGIPPEKQPYLFDRFYRVQESSQQFSGLGLGLYISAEIVRRHRGKVGIKSTLGEGSTFWFSIPLSAEK</sequence>
<accession>A0ABP9FVA6</accession>
<organism evidence="11 12">
    <name type="scientific">Mucilaginibacter defluvii</name>
    <dbReference type="NCBI Taxonomy" id="1196019"/>
    <lineage>
        <taxon>Bacteria</taxon>
        <taxon>Pseudomonadati</taxon>
        <taxon>Bacteroidota</taxon>
        <taxon>Sphingobacteriia</taxon>
        <taxon>Sphingobacteriales</taxon>
        <taxon>Sphingobacteriaceae</taxon>
        <taxon>Mucilaginibacter</taxon>
    </lineage>
</organism>
<dbReference type="PROSITE" id="PS50122">
    <property type="entry name" value="CHEB"/>
    <property type="match status" value="1"/>
</dbReference>
<dbReference type="SUPFAM" id="SSF47384">
    <property type="entry name" value="Homodimeric domain of signal transducing histidine kinase"/>
    <property type="match status" value="1"/>
</dbReference>
<dbReference type="Pfam" id="PF02518">
    <property type="entry name" value="HATPase_c"/>
    <property type="match status" value="1"/>
</dbReference>
<dbReference type="SUPFAM" id="SSF47757">
    <property type="entry name" value="Chemotaxis receptor methyltransferase CheR, N-terminal domain"/>
    <property type="match status" value="1"/>
</dbReference>
<dbReference type="InterPro" id="IPR003594">
    <property type="entry name" value="HATPase_dom"/>
</dbReference>
<dbReference type="PANTHER" id="PTHR24422:SF27">
    <property type="entry name" value="PROTEIN-GLUTAMATE O-METHYLTRANSFERASE"/>
    <property type="match status" value="1"/>
</dbReference>
<dbReference type="InterPro" id="IPR003661">
    <property type="entry name" value="HisK_dim/P_dom"/>
</dbReference>
<evidence type="ECO:0000259" key="8">
    <source>
        <dbReference type="PROSITE" id="PS50113"/>
    </source>
</evidence>
<dbReference type="InterPro" id="IPR022641">
    <property type="entry name" value="CheR_N"/>
</dbReference>
<comment type="caution">
    <text evidence="11">The sequence shown here is derived from an EMBL/GenBank/DDBJ whole genome shotgun (WGS) entry which is preliminary data.</text>
</comment>
<evidence type="ECO:0000259" key="6">
    <source>
        <dbReference type="PROSITE" id="PS50109"/>
    </source>
</evidence>
<dbReference type="SMART" id="SM00138">
    <property type="entry name" value="MeTrc"/>
    <property type="match status" value="1"/>
</dbReference>
<evidence type="ECO:0000259" key="7">
    <source>
        <dbReference type="PROSITE" id="PS50112"/>
    </source>
</evidence>